<protein>
    <submittedName>
        <fullName evidence="2">Dihydrofolate reductase</fullName>
    </submittedName>
</protein>
<dbReference type="GO" id="GO:0008703">
    <property type="term" value="F:5-amino-6-(5-phosphoribosylamino)uracil reductase activity"/>
    <property type="evidence" value="ECO:0007669"/>
    <property type="project" value="InterPro"/>
</dbReference>
<dbReference type="AlphaFoldDB" id="A0AB37Z3N1"/>
<gene>
    <name evidence="2" type="ORF">SAMN05216370_0726</name>
</gene>
<feature type="domain" description="Bacterial bifunctional deaminase-reductase C-terminal" evidence="1">
    <location>
        <begin position="99"/>
        <end position="178"/>
    </location>
</feature>
<dbReference type="PANTHER" id="PTHR38011:SF11">
    <property type="entry name" value="2,5-DIAMINO-6-RIBOSYLAMINO-4(3H)-PYRIMIDINONE 5'-PHOSPHATE REDUCTASE"/>
    <property type="match status" value="1"/>
</dbReference>
<keyword evidence="3" id="KW-1185">Reference proteome</keyword>
<name>A0AB37Z3N1_9PSED</name>
<dbReference type="GO" id="GO:0009231">
    <property type="term" value="P:riboflavin biosynthetic process"/>
    <property type="evidence" value="ECO:0007669"/>
    <property type="project" value="InterPro"/>
</dbReference>
<accession>A0AB37Z3N1</accession>
<dbReference type="InterPro" id="IPR002734">
    <property type="entry name" value="RibDG_C"/>
</dbReference>
<dbReference type="InterPro" id="IPR024072">
    <property type="entry name" value="DHFR-like_dom_sf"/>
</dbReference>
<evidence type="ECO:0000313" key="3">
    <source>
        <dbReference type="Proteomes" id="UP000242418"/>
    </source>
</evidence>
<dbReference type="InterPro" id="IPR050765">
    <property type="entry name" value="Riboflavin_Biosynth_HTPR"/>
</dbReference>
<dbReference type="Pfam" id="PF01872">
    <property type="entry name" value="RibD_C"/>
    <property type="match status" value="1"/>
</dbReference>
<organism evidence="2 3">
    <name type="scientific">Pseudomonas peli</name>
    <dbReference type="NCBI Taxonomy" id="592361"/>
    <lineage>
        <taxon>Bacteria</taxon>
        <taxon>Pseudomonadati</taxon>
        <taxon>Pseudomonadota</taxon>
        <taxon>Gammaproteobacteria</taxon>
        <taxon>Pseudomonadales</taxon>
        <taxon>Pseudomonadaceae</taxon>
        <taxon>Pseudomonas</taxon>
    </lineage>
</organism>
<dbReference type="SUPFAM" id="SSF53597">
    <property type="entry name" value="Dihydrofolate reductase-like"/>
    <property type="match status" value="1"/>
</dbReference>
<dbReference type="Proteomes" id="UP000242418">
    <property type="component" value="Unassembled WGS sequence"/>
</dbReference>
<comment type="caution">
    <text evidence="2">The sequence shown here is derived from an EMBL/GenBank/DDBJ whole genome shotgun (WGS) entry which is preliminary data.</text>
</comment>
<dbReference type="Gene3D" id="3.40.430.10">
    <property type="entry name" value="Dihydrofolate Reductase, subunit A"/>
    <property type="match status" value="1"/>
</dbReference>
<dbReference type="EMBL" id="FMTL01000001">
    <property type="protein sequence ID" value="SCW36615.1"/>
    <property type="molecule type" value="Genomic_DNA"/>
</dbReference>
<evidence type="ECO:0000259" key="1">
    <source>
        <dbReference type="Pfam" id="PF01872"/>
    </source>
</evidence>
<sequence length="195" mass="21331">MGLFGCRGGISMKPTLIYYVAASLDGYIARPDGRVDWLESIQAAGDDHGYHAFYDGIDALLMGRMTFDTLMDAEEDWPYLGKPCLVLTRYPHEQLPDGVSMRHCTPSEALTTLAEQGHQRIWLVGGGSLAGNCFAAGLLDELVVSLVPYLLGAGIPMFASGLERSLRLHEQRSFSSGVMQLHYQVLPENPADVVL</sequence>
<evidence type="ECO:0000313" key="2">
    <source>
        <dbReference type="EMBL" id="SCW36615.1"/>
    </source>
</evidence>
<dbReference type="PANTHER" id="PTHR38011">
    <property type="entry name" value="DIHYDROFOLATE REDUCTASE FAMILY PROTEIN (AFU_ORTHOLOGUE AFUA_8G06820)"/>
    <property type="match status" value="1"/>
</dbReference>
<reference evidence="2 3" key="1">
    <citation type="submission" date="2016-10" db="EMBL/GenBank/DDBJ databases">
        <authorList>
            <person name="Varghese N."/>
            <person name="Submissions S."/>
        </authorList>
    </citation>
    <scope>NUCLEOTIDE SEQUENCE [LARGE SCALE GENOMIC DNA]</scope>
    <source>
        <strain evidence="2 3">DSM 17833</strain>
    </source>
</reference>
<proteinExistence type="predicted"/>